<feature type="non-terminal residue" evidence="2">
    <location>
        <position position="1"/>
    </location>
</feature>
<evidence type="ECO:0000313" key="2">
    <source>
        <dbReference type="EMBL" id="KAG5622169.1"/>
    </source>
</evidence>
<dbReference type="AlphaFoldDB" id="A0A9J6ACI5"/>
<evidence type="ECO:0000313" key="3">
    <source>
        <dbReference type="Proteomes" id="UP000824120"/>
    </source>
</evidence>
<feature type="compositionally biased region" description="Basic and acidic residues" evidence="1">
    <location>
        <begin position="102"/>
        <end position="117"/>
    </location>
</feature>
<evidence type="ECO:0000256" key="1">
    <source>
        <dbReference type="SAM" id="MobiDB-lite"/>
    </source>
</evidence>
<dbReference type="Proteomes" id="UP000824120">
    <property type="component" value="Chromosome 2"/>
</dbReference>
<keyword evidence="3" id="KW-1185">Reference proteome</keyword>
<sequence>LLFGCYCRDYHTWNCFNQIVGTPLTMDLATDHKTRPSMAKVRVEVDLTKPKLTSVFVGSEDDSCPLKGYYMVDLGNNMEKTNINEEKYDTIKGNNEATASSDRVRSSEDDQQESKNIEQHDLVIEEKKSMIDMYNSWEKVDNTDENNTEINKDDFLEENENLGKLQEERDAQQHINEVCDKHDLSAVKRGRSRHKRDNRINRKTTTNPLRGPWKQKIYSVNVSND</sequence>
<organism evidence="2 3">
    <name type="scientific">Solanum commersonii</name>
    <name type="common">Commerson's wild potato</name>
    <name type="synonym">Commerson's nightshade</name>
    <dbReference type="NCBI Taxonomy" id="4109"/>
    <lineage>
        <taxon>Eukaryota</taxon>
        <taxon>Viridiplantae</taxon>
        <taxon>Streptophyta</taxon>
        <taxon>Embryophyta</taxon>
        <taxon>Tracheophyta</taxon>
        <taxon>Spermatophyta</taxon>
        <taxon>Magnoliopsida</taxon>
        <taxon>eudicotyledons</taxon>
        <taxon>Gunneridae</taxon>
        <taxon>Pentapetalae</taxon>
        <taxon>asterids</taxon>
        <taxon>lamiids</taxon>
        <taxon>Solanales</taxon>
        <taxon>Solanaceae</taxon>
        <taxon>Solanoideae</taxon>
        <taxon>Solaneae</taxon>
        <taxon>Solanum</taxon>
    </lineage>
</organism>
<accession>A0A9J6ACI5</accession>
<gene>
    <name evidence="2" type="ORF">H5410_007387</name>
</gene>
<reference evidence="2 3" key="1">
    <citation type="submission" date="2020-09" db="EMBL/GenBank/DDBJ databases">
        <title>De no assembly of potato wild relative species, Solanum commersonii.</title>
        <authorList>
            <person name="Cho K."/>
        </authorList>
    </citation>
    <scope>NUCLEOTIDE SEQUENCE [LARGE SCALE GENOMIC DNA]</scope>
    <source>
        <strain evidence="2">LZ3.2</strain>
        <tissue evidence="2">Leaf</tissue>
    </source>
</reference>
<feature type="region of interest" description="Disordered" evidence="1">
    <location>
        <begin position="87"/>
        <end position="117"/>
    </location>
</feature>
<feature type="region of interest" description="Disordered" evidence="1">
    <location>
        <begin position="184"/>
        <end position="211"/>
    </location>
</feature>
<proteinExistence type="predicted"/>
<name>A0A9J6ACI5_SOLCO</name>
<protein>
    <submittedName>
        <fullName evidence="2">Uncharacterized protein</fullName>
    </submittedName>
</protein>
<dbReference type="OrthoDB" id="1305792at2759"/>
<feature type="compositionally biased region" description="Basic residues" evidence="1">
    <location>
        <begin position="188"/>
        <end position="197"/>
    </location>
</feature>
<dbReference type="EMBL" id="JACXVP010000002">
    <property type="protein sequence ID" value="KAG5622169.1"/>
    <property type="molecule type" value="Genomic_DNA"/>
</dbReference>
<feature type="compositionally biased region" description="Polar residues" evidence="1">
    <location>
        <begin position="92"/>
        <end position="101"/>
    </location>
</feature>
<comment type="caution">
    <text evidence="2">The sequence shown here is derived from an EMBL/GenBank/DDBJ whole genome shotgun (WGS) entry which is preliminary data.</text>
</comment>